<feature type="compositionally biased region" description="Polar residues" evidence="1">
    <location>
        <begin position="252"/>
        <end position="266"/>
    </location>
</feature>
<feature type="compositionally biased region" description="Low complexity" evidence="1">
    <location>
        <begin position="191"/>
        <end position="200"/>
    </location>
</feature>
<evidence type="ECO:0008006" key="4">
    <source>
        <dbReference type="Google" id="ProtNLM"/>
    </source>
</evidence>
<feature type="compositionally biased region" description="Basic and acidic residues" evidence="1">
    <location>
        <begin position="166"/>
        <end position="179"/>
    </location>
</feature>
<proteinExistence type="predicted"/>
<dbReference type="OrthoDB" id="1133632at2759"/>
<evidence type="ECO:0000313" key="2">
    <source>
        <dbReference type="EMBL" id="CAA7029189.1"/>
    </source>
</evidence>
<feature type="region of interest" description="Disordered" evidence="1">
    <location>
        <begin position="135"/>
        <end position="200"/>
    </location>
</feature>
<reference evidence="2" key="1">
    <citation type="submission" date="2020-01" db="EMBL/GenBank/DDBJ databases">
        <authorList>
            <person name="Mishra B."/>
        </authorList>
    </citation>
    <scope>NUCLEOTIDE SEQUENCE [LARGE SCALE GENOMIC DNA]</scope>
</reference>
<organism evidence="2 3">
    <name type="scientific">Microthlaspi erraticum</name>
    <dbReference type="NCBI Taxonomy" id="1685480"/>
    <lineage>
        <taxon>Eukaryota</taxon>
        <taxon>Viridiplantae</taxon>
        <taxon>Streptophyta</taxon>
        <taxon>Embryophyta</taxon>
        <taxon>Tracheophyta</taxon>
        <taxon>Spermatophyta</taxon>
        <taxon>Magnoliopsida</taxon>
        <taxon>eudicotyledons</taxon>
        <taxon>Gunneridae</taxon>
        <taxon>Pentapetalae</taxon>
        <taxon>rosids</taxon>
        <taxon>malvids</taxon>
        <taxon>Brassicales</taxon>
        <taxon>Brassicaceae</taxon>
        <taxon>Coluteocarpeae</taxon>
        <taxon>Microthlaspi</taxon>
    </lineage>
</organism>
<comment type="caution">
    <text evidence="2">The sequence shown here is derived from an EMBL/GenBank/DDBJ whole genome shotgun (WGS) entry which is preliminary data.</text>
</comment>
<feature type="region of interest" description="Disordered" evidence="1">
    <location>
        <begin position="208"/>
        <end position="227"/>
    </location>
</feature>
<name>A0A6D2IUF3_9BRAS</name>
<dbReference type="AlphaFoldDB" id="A0A6D2IUF3"/>
<accession>A0A6D2IUF3</accession>
<evidence type="ECO:0000313" key="3">
    <source>
        <dbReference type="Proteomes" id="UP000467841"/>
    </source>
</evidence>
<feature type="compositionally biased region" description="Basic and acidic residues" evidence="1">
    <location>
        <begin position="137"/>
        <end position="155"/>
    </location>
</feature>
<protein>
    <recommendedName>
        <fullName evidence="4">DUF4283 domain-containing protein</fullName>
    </recommendedName>
</protein>
<feature type="compositionally biased region" description="Low complexity" evidence="1">
    <location>
        <begin position="156"/>
        <end position="165"/>
    </location>
</feature>
<sequence>MHDSPISHVINISGGAVPSTFTASNSLGCGSGINWAKNLSAASKIPESAAPVSISDSSRPSVKVSNEVFERGAKLHSDFIVEIFYWKPPSYGKIWGVLNYLWGNDKRCLIPGFHLRVLSVEKLVIRTLCPRVYGPENKPRAYDPENKPRYNDKNRSSASPSALSQDSKKENTSHNEQKPSWKPVIPPSKNSSSTEGQSSASALVVLPDAKSSSGHSPSTVQKGNLLSDKAPMDLVVVKKSFHPPQKPLHPKPSTSPSSLITQTSNPLDILQEDSLALSFSDRPTKHANNDFPSSASKKKRKVTSSSVTVSQDDHPPLGVMHHTP</sequence>
<dbReference type="EMBL" id="CACVBM020001077">
    <property type="protein sequence ID" value="CAA7029189.1"/>
    <property type="molecule type" value="Genomic_DNA"/>
</dbReference>
<dbReference type="Proteomes" id="UP000467841">
    <property type="component" value="Unassembled WGS sequence"/>
</dbReference>
<keyword evidence="3" id="KW-1185">Reference proteome</keyword>
<feature type="region of interest" description="Disordered" evidence="1">
    <location>
        <begin position="242"/>
        <end position="324"/>
    </location>
</feature>
<evidence type="ECO:0000256" key="1">
    <source>
        <dbReference type="SAM" id="MobiDB-lite"/>
    </source>
</evidence>
<gene>
    <name evidence="2" type="ORF">MERR_LOCUS16424</name>
</gene>
<feature type="compositionally biased region" description="Polar residues" evidence="1">
    <location>
        <begin position="210"/>
        <end position="224"/>
    </location>
</feature>